<keyword evidence="1" id="KW-1133">Transmembrane helix</keyword>
<feature type="transmembrane region" description="Helical" evidence="1">
    <location>
        <begin position="12"/>
        <end position="38"/>
    </location>
</feature>
<evidence type="ECO:0000256" key="1">
    <source>
        <dbReference type="SAM" id="Phobius"/>
    </source>
</evidence>
<protein>
    <submittedName>
        <fullName evidence="2">Uncharacterized protein</fullName>
    </submittedName>
</protein>
<evidence type="ECO:0000313" key="2">
    <source>
        <dbReference type="EMBL" id="MDC2957925.1"/>
    </source>
</evidence>
<sequence length="114" mass="11685">MTSARSARPSRLTDIVVALLLAVADALALAGIGLIMALGGMASMGDGWPEAQRPHPGFSFSGLALAWTIPAALALSTFVHASLRMPVTAVVQGLFLIVGIVLALAETYMLVAIA</sequence>
<reference evidence="2 3" key="1">
    <citation type="journal article" date="2015" name="Int. J. Syst. Evol. Microbiol.">
        <title>Streptomyces gilvifuscus sp. nov., an actinomycete that produces antibacterial compounds isolated from soil.</title>
        <authorList>
            <person name="Nguyen T.M."/>
            <person name="Kim J."/>
        </authorList>
    </citation>
    <scope>NUCLEOTIDE SEQUENCE [LARGE SCALE GENOMIC DNA]</scope>
    <source>
        <strain evidence="2 3">T113</strain>
    </source>
</reference>
<feature type="transmembrane region" description="Helical" evidence="1">
    <location>
        <begin position="93"/>
        <end position="113"/>
    </location>
</feature>
<keyword evidence="1" id="KW-0812">Transmembrane</keyword>
<keyword evidence="3" id="KW-1185">Reference proteome</keyword>
<keyword evidence="1" id="KW-0472">Membrane</keyword>
<dbReference type="EMBL" id="JAQOSK010000011">
    <property type="protein sequence ID" value="MDC2957925.1"/>
    <property type="molecule type" value="Genomic_DNA"/>
</dbReference>
<comment type="caution">
    <text evidence="2">The sequence shown here is derived from an EMBL/GenBank/DDBJ whole genome shotgun (WGS) entry which is preliminary data.</text>
</comment>
<gene>
    <name evidence="2" type="ORF">PO587_26045</name>
</gene>
<feature type="transmembrane region" description="Helical" evidence="1">
    <location>
        <begin position="58"/>
        <end position="81"/>
    </location>
</feature>
<organism evidence="2 3">
    <name type="scientific">Streptomyces gilvifuscus</name>
    <dbReference type="NCBI Taxonomy" id="1550617"/>
    <lineage>
        <taxon>Bacteria</taxon>
        <taxon>Bacillati</taxon>
        <taxon>Actinomycetota</taxon>
        <taxon>Actinomycetes</taxon>
        <taxon>Kitasatosporales</taxon>
        <taxon>Streptomycetaceae</taxon>
        <taxon>Streptomyces</taxon>
    </lineage>
</organism>
<dbReference type="RefSeq" id="WP_272176881.1">
    <property type="nucleotide sequence ID" value="NZ_JAQOSK010000011.1"/>
</dbReference>
<name>A0ABT5FZN5_9ACTN</name>
<evidence type="ECO:0000313" key="3">
    <source>
        <dbReference type="Proteomes" id="UP001221328"/>
    </source>
</evidence>
<proteinExistence type="predicted"/>
<dbReference type="Proteomes" id="UP001221328">
    <property type="component" value="Unassembled WGS sequence"/>
</dbReference>
<accession>A0ABT5FZN5</accession>